<dbReference type="Gene3D" id="2.130.10.10">
    <property type="entry name" value="YVTN repeat-like/Quinoprotein amine dehydrogenase"/>
    <property type="match status" value="1"/>
</dbReference>
<dbReference type="InterPro" id="IPR056795">
    <property type="entry name" value="PAC1-like_LisH-like_dom"/>
</dbReference>
<dbReference type="InterPro" id="IPR020472">
    <property type="entry name" value="WD40_PAC1"/>
</dbReference>
<feature type="domain" description="PAC1-like LisH-like dimerisation" evidence="13">
    <location>
        <begin position="10"/>
        <end position="45"/>
    </location>
</feature>
<evidence type="ECO:0000256" key="5">
    <source>
        <dbReference type="ARBA" id="ARBA00022701"/>
    </source>
</evidence>
<evidence type="ECO:0000259" key="13">
    <source>
        <dbReference type="Pfam" id="PF24951"/>
    </source>
</evidence>
<evidence type="ECO:0000256" key="3">
    <source>
        <dbReference type="ARBA" id="ARBA00022574"/>
    </source>
</evidence>
<evidence type="ECO:0000313" key="15">
    <source>
        <dbReference type="Proteomes" id="UP000187455"/>
    </source>
</evidence>
<sequence length="418" mass="46815">MSLSGPILTDRQKTELEKAILDFLSSQGHSESFEALRIESNNPDFTPSQNDRHHNLLAKKWTSVIRLQKKIIELESKIENLQEKLNSSTFSKSSQKDPSLLLPASPSKLQLVQHRSPITKVCFHGTHTILATASEDMTIKIWDTETGEFEKTLKGHTKSVHDVCFDPKGQYLVSCSSDLSVRIWDSQNDYKNIKTLYGHDHSVSSVCFLGADKIVSASRDKTIKIWEFSTGYCVKTITGHSEWVRYVSVSEDSKLLITASNDQSVRVWDASTGECKQDLRGHDNVVECALIAPINAYQYIYKLVGMDPGSSQPQIPGQFFLSCSRDKTIKLWDSSGQAIFTFIGHDNWVRDLVFHPSGKFLISVSDDKTMKAWDLSTGRCCRTIEAASHFVTCVDFSPFSALVATGSVDTIAQVWECK</sequence>
<dbReference type="Gene3D" id="1.20.960.30">
    <property type="match status" value="1"/>
</dbReference>
<keyword evidence="15" id="KW-1185">Reference proteome</keyword>
<evidence type="ECO:0000256" key="7">
    <source>
        <dbReference type="ARBA" id="ARBA00022776"/>
    </source>
</evidence>
<evidence type="ECO:0000256" key="4">
    <source>
        <dbReference type="ARBA" id="ARBA00022618"/>
    </source>
</evidence>
<feature type="coiled-coil region" evidence="11">
    <location>
        <begin position="64"/>
        <end position="91"/>
    </location>
</feature>
<organism evidence="14 15">
    <name type="scientific">Smittium mucronatum</name>
    <dbReference type="NCBI Taxonomy" id="133383"/>
    <lineage>
        <taxon>Eukaryota</taxon>
        <taxon>Fungi</taxon>
        <taxon>Fungi incertae sedis</taxon>
        <taxon>Zoopagomycota</taxon>
        <taxon>Kickxellomycotina</taxon>
        <taxon>Harpellomycetes</taxon>
        <taxon>Harpellales</taxon>
        <taxon>Legeriomycetaceae</taxon>
        <taxon>Smittium</taxon>
    </lineage>
</organism>
<keyword evidence="8 11" id="KW-0175">Coiled coil</keyword>
<dbReference type="Pfam" id="PF00400">
    <property type="entry name" value="WD40"/>
    <property type="match status" value="7"/>
</dbReference>
<keyword evidence="3 12" id="KW-0853">WD repeat</keyword>
<keyword evidence="9 11" id="KW-0206">Cytoskeleton</keyword>
<evidence type="ECO:0000256" key="2">
    <source>
        <dbReference type="ARBA" id="ARBA00022490"/>
    </source>
</evidence>
<dbReference type="GO" id="GO:0051301">
    <property type="term" value="P:cell division"/>
    <property type="evidence" value="ECO:0007669"/>
    <property type="project" value="UniProtKB-KW"/>
</dbReference>
<keyword evidence="10 11" id="KW-0131">Cell cycle</keyword>
<evidence type="ECO:0000313" key="14">
    <source>
        <dbReference type="EMBL" id="OLY81534.1"/>
    </source>
</evidence>
<dbReference type="InterPro" id="IPR001680">
    <property type="entry name" value="WD40_rpt"/>
</dbReference>
<dbReference type="SMART" id="SM00320">
    <property type="entry name" value="WD40"/>
    <property type="match status" value="7"/>
</dbReference>
<dbReference type="PROSITE" id="PS50082">
    <property type="entry name" value="WD_REPEATS_2"/>
    <property type="match status" value="6"/>
</dbReference>
<dbReference type="CDD" id="cd00200">
    <property type="entry name" value="WD40"/>
    <property type="match status" value="1"/>
</dbReference>
<dbReference type="AlphaFoldDB" id="A0A1R0GXA9"/>
<feature type="repeat" description="WD" evidence="12">
    <location>
        <begin position="384"/>
        <end position="418"/>
    </location>
</feature>
<feature type="repeat" description="WD" evidence="12">
    <location>
        <begin position="342"/>
        <end position="383"/>
    </location>
</feature>
<keyword evidence="2 11" id="KW-0963">Cytoplasm</keyword>
<dbReference type="GO" id="GO:0000922">
    <property type="term" value="C:spindle pole"/>
    <property type="evidence" value="ECO:0007669"/>
    <property type="project" value="UniProtKB-SubCell"/>
</dbReference>
<dbReference type="PROSITE" id="PS50896">
    <property type="entry name" value="LISH"/>
    <property type="match status" value="1"/>
</dbReference>
<dbReference type="SUPFAM" id="SSF50978">
    <property type="entry name" value="WD40 repeat-like"/>
    <property type="match status" value="1"/>
</dbReference>
<accession>A0A1R0GXA9</accession>
<evidence type="ECO:0000256" key="6">
    <source>
        <dbReference type="ARBA" id="ARBA00022737"/>
    </source>
</evidence>
<evidence type="ECO:0000256" key="11">
    <source>
        <dbReference type="HAMAP-Rule" id="MF_03141"/>
    </source>
</evidence>
<dbReference type="GO" id="GO:0005874">
    <property type="term" value="C:microtubule"/>
    <property type="evidence" value="ECO:0007669"/>
    <property type="project" value="UniProtKB-KW"/>
</dbReference>
<feature type="repeat" description="WD" evidence="12">
    <location>
        <begin position="111"/>
        <end position="152"/>
    </location>
</feature>
<comment type="similarity">
    <text evidence="11">Belongs to the WD repeat LIS1/nudF family.</text>
</comment>
<proteinExistence type="inferred from homology"/>
<reference evidence="14 15" key="1">
    <citation type="journal article" date="2016" name="Mol. Biol. Evol.">
        <title>Genome-Wide Survey of Gut Fungi (Harpellales) Reveals the First Horizontally Transferred Ubiquitin Gene from a Mosquito Host.</title>
        <authorList>
            <person name="Wang Y."/>
            <person name="White M.M."/>
            <person name="Kvist S."/>
            <person name="Moncalvo J.M."/>
        </authorList>
    </citation>
    <scope>NUCLEOTIDE SEQUENCE [LARGE SCALE GENOMIC DNA]</scope>
    <source>
        <strain evidence="14 15">ALG-7-W6</strain>
    </source>
</reference>
<dbReference type="PIRSF" id="PIRSF037647">
    <property type="entry name" value="Dynein_regulator_Lis1"/>
    <property type="match status" value="1"/>
</dbReference>
<dbReference type="InterPro" id="IPR017252">
    <property type="entry name" value="Dynein_regulator_LIS1"/>
</dbReference>
<feature type="repeat" description="WD" evidence="12">
    <location>
        <begin position="153"/>
        <end position="185"/>
    </location>
</feature>
<protein>
    <recommendedName>
        <fullName evidence="11">Nuclear distribution protein PAC1</fullName>
    </recommendedName>
    <alternativeName>
        <fullName evidence="11">Lissencephaly-1 homolog</fullName>
        <shortName evidence="11">LIS-1</shortName>
    </alternativeName>
    <alternativeName>
        <fullName evidence="11">nudF homolog</fullName>
    </alternativeName>
</protein>
<keyword evidence="7 11" id="KW-0498">Mitosis</keyword>
<dbReference type="GO" id="GO:0005737">
    <property type="term" value="C:cytoplasm"/>
    <property type="evidence" value="ECO:0007669"/>
    <property type="project" value="UniProtKB-UniRule"/>
</dbReference>
<comment type="function">
    <text evidence="11">Positively regulates the activity of the minus-end directed microtubule motor protein dynein. May enhance dynein-mediated microtubule sliding by targeting dynein to the microtubule plus end. Required for nuclear migration during vegetative growth as well as development. Required for retrograde early endosome (EE) transport from the hyphal tip. Required for localization of dynein to the mitotic spindle poles. Recruits additional proteins to the dynein complex at SPBs.</text>
</comment>
<dbReference type="GO" id="GO:1990234">
    <property type="term" value="C:transferase complex"/>
    <property type="evidence" value="ECO:0007669"/>
    <property type="project" value="UniProtKB-ARBA"/>
</dbReference>
<name>A0A1R0GXA9_9FUNG</name>
<dbReference type="GO" id="GO:0000132">
    <property type="term" value="P:establishment of mitotic spindle orientation"/>
    <property type="evidence" value="ECO:0007669"/>
    <property type="project" value="UniProtKB-UniRule"/>
</dbReference>
<keyword evidence="1 11" id="KW-0813">Transport</keyword>
<keyword evidence="6" id="KW-0677">Repeat</keyword>
<dbReference type="PROSITE" id="PS50294">
    <property type="entry name" value="WD_REPEATS_REGION"/>
    <property type="match status" value="6"/>
</dbReference>
<dbReference type="InterPro" id="IPR019775">
    <property type="entry name" value="WD40_repeat_CS"/>
</dbReference>
<feature type="repeat" description="WD" evidence="12">
    <location>
        <begin position="237"/>
        <end position="278"/>
    </location>
</feature>
<dbReference type="FunFam" id="1.20.960.30:FF:000002">
    <property type="entry name" value="Platelet-activating factor acetylhydrolase ib"/>
    <property type="match status" value="1"/>
</dbReference>
<dbReference type="GO" id="GO:0051012">
    <property type="term" value="P:microtubule sliding"/>
    <property type="evidence" value="ECO:0007669"/>
    <property type="project" value="UniProtKB-UniRule"/>
</dbReference>
<evidence type="ECO:0000256" key="10">
    <source>
        <dbReference type="ARBA" id="ARBA00023306"/>
    </source>
</evidence>
<comment type="subcellular location">
    <subcellularLocation>
        <location evidence="11">Cytoplasm</location>
        <location evidence="11">Cytoskeleton</location>
    </subcellularLocation>
    <subcellularLocation>
        <location evidence="11">Cytoplasm</location>
        <location evidence="11">Cytoskeleton</location>
        <location evidence="11">Spindle pole</location>
    </subcellularLocation>
    <text evidence="11">Localizes to the plus ends of microtubules at the hyphal tip and the mitotic spindle poles.</text>
</comment>
<feature type="repeat" description="WD" evidence="12">
    <location>
        <begin position="196"/>
        <end position="236"/>
    </location>
</feature>
<dbReference type="Proteomes" id="UP000187455">
    <property type="component" value="Unassembled WGS sequence"/>
</dbReference>
<keyword evidence="5 11" id="KW-0493">Microtubule</keyword>
<dbReference type="Pfam" id="PF24951">
    <property type="entry name" value="LisH_PAC1"/>
    <property type="match status" value="1"/>
</dbReference>
<comment type="caution">
    <text evidence="14">The sequence shown here is derived from an EMBL/GenBank/DDBJ whole genome shotgun (WGS) entry which is preliminary data.</text>
</comment>
<evidence type="ECO:0000256" key="12">
    <source>
        <dbReference type="PROSITE-ProRule" id="PRU00221"/>
    </source>
</evidence>
<dbReference type="GO" id="GO:0005875">
    <property type="term" value="C:microtubule associated complex"/>
    <property type="evidence" value="ECO:0007669"/>
    <property type="project" value="UniProtKB-UniRule"/>
</dbReference>
<dbReference type="OrthoDB" id="10264588at2759"/>
<dbReference type="SUPFAM" id="SSF109925">
    <property type="entry name" value="Lissencephaly-1 protein (Lis-1, PAF-AH alpha) N-terminal domain"/>
    <property type="match status" value="1"/>
</dbReference>
<dbReference type="InterPro" id="IPR037190">
    <property type="entry name" value="LIS1_N"/>
</dbReference>
<comment type="subunit">
    <text evidence="11">Self-associates. Interacts with NDL1 and dynein.</text>
</comment>
<dbReference type="HAMAP" id="MF_03141">
    <property type="entry name" value="lis1"/>
    <property type="match status" value="1"/>
</dbReference>
<dbReference type="GO" id="GO:0070840">
    <property type="term" value="F:dynein complex binding"/>
    <property type="evidence" value="ECO:0007669"/>
    <property type="project" value="UniProtKB-UniRule"/>
</dbReference>
<comment type="domain">
    <text evidence="11">Dimerization mediated by the LisH domain may be required to activate dynein.</text>
</comment>
<dbReference type="PANTHER" id="PTHR22847:SF637">
    <property type="entry name" value="WD REPEAT DOMAIN 5B"/>
    <property type="match status" value="1"/>
</dbReference>
<dbReference type="PANTHER" id="PTHR22847">
    <property type="entry name" value="WD40 REPEAT PROTEIN"/>
    <property type="match status" value="1"/>
</dbReference>
<evidence type="ECO:0000256" key="1">
    <source>
        <dbReference type="ARBA" id="ARBA00022448"/>
    </source>
</evidence>
<dbReference type="InterPro" id="IPR036322">
    <property type="entry name" value="WD40_repeat_dom_sf"/>
</dbReference>
<dbReference type="PRINTS" id="PR00320">
    <property type="entry name" value="GPROTEINBRPT"/>
</dbReference>
<dbReference type="InterPro" id="IPR006594">
    <property type="entry name" value="LisH"/>
</dbReference>
<evidence type="ECO:0000256" key="9">
    <source>
        <dbReference type="ARBA" id="ARBA00023212"/>
    </source>
</evidence>
<keyword evidence="4 11" id="KW-0132">Cell division</keyword>
<dbReference type="STRING" id="133383.A0A1R0GXA9"/>
<dbReference type="PROSITE" id="PS00678">
    <property type="entry name" value="WD_REPEATS_1"/>
    <property type="match status" value="5"/>
</dbReference>
<gene>
    <name evidence="11" type="primary">PAC1</name>
    <name evidence="11" type="synonym">LIS1</name>
    <name evidence="14" type="ORF">AYI68_g4361</name>
</gene>
<evidence type="ECO:0000256" key="8">
    <source>
        <dbReference type="ARBA" id="ARBA00023054"/>
    </source>
</evidence>
<dbReference type="InterPro" id="IPR015943">
    <property type="entry name" value="WD40/YVTN_repeat-like_dom_sf"/>
</dbReference>
<dbReference type="EMBL" id="LSSL01002368">
    <property type="protein sequence ID" value="OLY81534.1"/>
    <property type="molecule type" value="Genomic_DNA"/>
</dbReference>